<keyword evidence="9" id="KW-1185">Reference proteome</keyword>
<evidence type="ECO:0000256" key="1">
    <source>
        <dbReference type="ARBA" id="ARBA00012528"/>
    </source>
</evidence>
<dbReference type="EMBL" id="WNKW01000003">
    <property type="protein sequence ID" value="MTW33547.1"/>
    <property type="molecule type" value="Genomic_DNA"/>
</dbReference>
<accession>A0ABW9SND3</accession>
<dbReference type="CDD" id="cd01949">
    <property type="entry name" value="GGDEF"/>
    <property type="match status" value="1"/>
</dbReference>
<evidence type="ECO:0000256" key="3">
    <source>
        <dbReference type="SAM" id="Coils"/>
    </source>
</evidence>
<dbReference type="SMART" id="SM00267">
    <property type="entry name" value="GGDEF"/>
    <property type="match status" value="1"/>
</dbReference>
<dbReference type="InterPro" id="IPR050469">
    <property type="entry name" value="Diguanylate_Cyclase"/>
</dbReference>
<feature type="transmembrane region" description="Helical" evidence="5">
    <location>
        <begin position="117"/>
        <end position="142"/>
    </location>
</feature>
<dbReference type="EC" id="2.7.7.65" evidence="1"/>
<dbReference type="PANTHER" id="PTHR45138">
    <property type="entry name" value="REGULATORY COMPONENTS OF SENSORY TRANSDUCTION SYSTEM"/>
    <property type="match status" value="1"/>
</dbReference>
<dbReference type="PROSITE" id="PS50887">
    <property type="entry name" value="GGDEF"/>
    <property type="match status" value="1"/>
</dbReference>
<feature type="domain" description="GGDEF" evidence="7">
    <location>
        <begin position="211"/>
        <end position="346"/>
    </location>
</feature>
<keyword evidence="6" id="KW-0732">Signal</keyword>
<comment type="catalytic activity">
    <reaction evidence="2">
        <text>2 GTP = 3',3'-c-di-GMP + 2 diphosphate</text>
        <dbReference type="Rhea" id="RHEA:24898"/>
        <dbReference type="ChEBI" id="CHEBI:33019"/>
        <dbReference type="ChEBI" id="CHEBI:37565"/>
        <dbReference type="ChEBI" id="CHEBI:58805"/>
        <dbReference type="EC" id="2.7.7.65"/>
    </reaction>
</comment>
<organism evidence="8 9">
    <name type="scientific">Pseudoduganella danionis</name>
    <dbReference type="NCBI Taxonomy" id="1890295"/>
    <lineage>
        <taxon>Bacteria</taxon>
        <taxon>Pseudomonadati</taxon>
        <taxon>Pseudomonadota</taxon>
        <taxon>Betaproteobacteria</taxon>
        <taxon>Burkholderiales</taxon>
        <taxon>Oxalobacteraceae</taxon>
        <taxon>Telluria group</taxon>
        <taxon>Pseudoduganella</taxon>
    </lineage>
</organism>
<keyword evidence="5" id="KW-1133">Transmembrane helix</keyword>
<keyword evidence="3" id="KW-0175">Coiled coil</keyword>
<dbReference type="SUPFAM" id="SSF55073">
    <property type="entry name" value="Nucleotide cyclase"/>
    <property type="match status" value="1"/>
</dbReference>
<dbReference type="InterPro" id="IPR000160">
    <property type="entry name" value="GGDEF_dom"/>
</dbReference>
<dbReference type="Proteomes" id="UP000735592">
    <property type="component" value="Unassembled WGS sequence"/>
</dbReference>
<evidence type="ECO:0000259" key="7">
    <source>
        <dbReference type="PROSITE" id="PS50887"/>
    </source>
</evidence>
<evidence type="ECO:0000313" key="9">
    <source>
        <dbReference type="Proteomes" id="UP000735592"/>
    </source>
</evidence>
<evidence type="ECO:0000256" key="4">
    <source>
        <dbReference type="SAM" id="MobiDB-lite"/>
    </source>
</evidence>
<dbReference type="PANTHER" id="PTHR45138:SF9">
    <property type="entry name" value="DIGUANYLATE CYCLASE DGCM-RELATED"/>
    <property type="match status" value="1"/>
</dbReference>
<evidence type="ECO:0000256" key="6">
    <source>
        <dbReference type="SAM" id="SignalP"/>
    </source>
</evidence>
<sequence length="346" mass="38522">MPHQRRPLARPSATWLCAMALLSICSLPLPTSAGELLPKRLPVREYLHELRQQLTEKTAPQRRQWRNGDSLRLPIPAAPDNAGGLVPRQPVQPRANLAQHPTTASWPDASASIFERYWWQILLGGSLIILQGLLISALIFALRSRRVTLDALHDERNQLEARVLQRTQELMQANAKLEQLATTDPLTGIGNRRRMTEQINRELDRGRRFGHPLSLLMADIDHFKNVNDQYGHEAGDRVIIAVARALAEGVRNIDMASRFGGEEFVLLMPETSIEVATSAAERLRQEIAALEVKGDKGESIHFTISIGVAMAPPENTLDTPSTLVSRADKALYQAKEAGRNRVMCNG</sequence>
<feature type="chain" id="PRO_5045145590" description="diguanylate cyclase" evidence="6">
    <location>
        <begin position="34"/>
        <end position="346"/>
    </location>
</feature>
<evidence type="ECO:0000256" key="5">
    <source>
        <dbReference type="SAM" id="Phobius"/>
    </source>
</evidence>
<dbReference type="Gene3D" id="3.30.70.270">
    <property type="match status" value="1"/>
</dbReference>
<evidence type="ECO:0000256" key="2">
    <source>
        <dbReference type="ARBA" id="ARBA00034247"/>
    </source>
</evidence>
<feature type="region of interest" description="Disordered" evidence="4">
    <location>
        <begin position="57"/>
        <end position="84"/>
    </location>
</feature>
<dbReference type="Pfam" id="PF00990">
    <property type="entry name" value="GGDEF"/>
    <property type="match status" value="1"/>
</dbReference>
<feature type="coiled-coil region" evidence="3">
    <location>
        <begin position="149"/>
        <end position="176"/>
    </location>
</feature>
<name>A0ABW9SND3_9BURK</name>
<reference evidence="8 9" key="1">
    <citation type="submission" date="2019-11" db="EMBL/GenBank/DDBJ databases">
        <title>Type strains purchased from KCTC, JCM and DSMZ.</title>
        <authorList>
            <person name="Lu H."/>
        </authorList>
    </citation>
    <scope>NUCLEOTIDE SEQUENCE [LARGE SCALE GENOMIC DNA]</scope>
    <source>
        <strain evidence="8 9">DSM 103461</strain>
    </source>
</reference>
<evidence type="ECO:0000313" key="8">
    <source>
        <dbReference type="EMBL" id="MTW33547.1"/>
    </source>
</evidence>
<dbReference type="InterPro" id="IPR029787">
    <property type="entry name" value="Nucleotide_cyclase"/>
</dbReference>
<comment type="caution">
    <text evidence="8">The sequence shown here is derived from an EMBL/GenBank/DDBJ whole genome shotgun (WGS) entry which is preliminary data.</text>
</comment>
<protein>
    <recommendedName>
        <fullName evidence="1">diguanylate cyclase</fullName>
        <ecNumber evidence="1">2.7.7.65</ecNumber>
    </recommendedName>
</protein>
<feature type="signal peptide" evidence="6">
    <location>
        <begin position="1"/>
        <end position="33"/>
    </location>
</feature>
<gene>
    <name evidence="8" type="ORF">GM655_12000</name>
</gene>
<keyword evidence="5" id="KW-0472">Membrane</keyword>
<keyword evidence="5" id="KW-0812">Transmembrane</keyword>
<dbReference type="InterPro" id="IPR043128">
    <property type="entry name" value="Rev_trsase/Diguanyl_cyclase"/>
</dbReference>
<proteinExistence type="predicted"/>
<dbReference type="NCBIfam" id="TIGR00254">
    <property type="entry name" value="GGDEF"/>
    <property type="match status" value="1"/>
</dbReference>